<accession>A0A060DIS6</accession>
<gene>
    <name evidence="2" type="ORF">ABAZ39_12615</name>
</gene>
<evidence type="ECO:0000313" key="3">
    <source>
        <dbReference type="Proteomes" id="UP000027186"/>
    </source>
</evidence>
<proteinExistence type="predicted"/>
<reference evidence="2 3" key="1">
    <citation type="journal article" date="2014" name="Genome Announc.">
        <title>Complete Genome Sequence of the Model Rhizosphere Strain Azospirillum brasilense Az39, Successfully Applied in Agriculture.</title>
        <authorList>
            <person name="Rivera D."/>
            <person name="Revale S."/>
            <person name="Molina R."/>
            <person name="Gualpa J."/>
            <person name="Puente M."/>
            <person name="Maroniche G."/>
            <person name="Paris G."/>
            <person name="Baker D."/>
            <person name="Clavijo B."/>
            <person name="McLay K."/>
            <person name="Spaepen S."/>
            <person name="Perticari A."/>
            <person name="Vazquez M."/>
            <person name="Wisniewski-Dye F."/>
            <person name="Watkins C."/>
            <person name="Martinez-Abarca F."/>
            <person name="Vanderleyden J."/>
            <person name="Cassan F."/>
        </authorList>
    </citation>
    <scope>NUCLEOTIDE SEQUENCE [LARGE SCALE GENOMIC DNA]</scope>
    <source>
        <strain evidence="2 3">Az39</strain>
    </source>
</reference>
<dbReference type="Pfam" id="PF20797">
    <property type="entry name" value="HepT-like_2"/>
    <property type="match status" value="1"/>
</dbReference>
<evidence type="ECO:0000259" key="1">
    <source>
        <dbReference type="Pfam" id="PF20797"/>
    </source>
</evidence>
<name>A0A060DIS6_9PROT</name>
<organism evidence="2 3">
    <name type="scientific">Azospirillum argentinense</name>
    <dbReference type="NCBI Taxonomy" id="2970906"/>
    <lineage>
        <taxon>Bacteria</taxon>
        <taxon>Pseudomonadati</taxon>
        <taxon>Pseudomonadota</taxon>
        <taxon>Alphaproteobacteria</taxon>
        <taxon>Rhodospirillales</taxon>
        <taxon>Azospirillaceae</taxon>
        <taxon>Azospirillum</taxon>
    </lineage>
</organism>
<sequence length="162" mass="17512">MAANPALWADIQRDLDAARTNIRNAAMRADALHTGGPLSDDLRMDREYAIGLMLHNGYGAMECALERLVQAVDGGLPSGAAYHAELIRRAAAPVAGLRPAMITSETAGRLQKLRSFRHALRHAYDGYDYTRAAENVPVAVAVEDSFRADMTAFATSMGILPE</sequence>
<protein>
    <recommendedName>
        <fullName evidence="1">HepT-like domain-containing protein</fullName>
    </recommendedName>
</protein>
<dbReference type="RefSeq" id="WP_051657985.1">
    <property type="nucleotide sequence ID" value="NZ_CP007793.1"/>
</dbReference>
<dbReference type="Proteomes" id="UP000027186">
    <property type="component" value="Chromosome"/>
</dbReference>
<dbReference type="EMBL" id="CP007793">
    <property type="protein sequence ID" value="AIB12817.1"/>
    <property type="molecule type" value="Genomic_DNA"/>
</dbReference>
<dbReference type="AlphaFoldDB" id="A0A060DIS6"/>
<dbReference type="InterPro" id="IPR048769">
    <property type="entry name" value="HepT-like_dom"/>
</dbReference>
<evidence type="ECO:0000313" key="2">
    <source>
        <dbReference type="EMBL" id="AIB12817.1"/>
    </source>
</evidence>
<dbReference type="KEGG" id="abq:ABAZ39_12615"/>
<feature type="domain" description="HepT-like" evidence="1">
    <location>
        <begin position="49"/>
        <end position="156"/>
    </location>
</feature>